<protein>
    <submittedName>
        <fullName evidence="1">Uncharacterized protein</fullName>
    </submittedName>
</protein>
<evidence type="ECO:0000313" key="1">
    <source>
        <dbReference type="EMBL" id="ANZ30075.1"/>
    </source>
</evidence>
<dbReference type="Proteomes" id="UP000093052">
    <property type="component" value="Chromosome"/>
</dbReference>
<gene>
    <name evidence="1" type="ORF">BCV53_08245</name>
</gene>
<proteinExistence type="predicted"/>
<organism evidence="1 2">
    <name type="scientific">Parageobacillus thermoglucosidasius</name>
    <name type="common">Geobacillus thermoglucosidasius</name>
    <dbReference type="NCBI Taxonomy" id="1426"/>
    <lineage>
        <taxon>Bacteria</taxon>
        <taxon>Bacillati</taxon>
        <taxon>Bacillota</taxon>
        <taxon>Bacilli</taxon>
        <taxon>Bacillales</taxon>
        <taxon>Anoxybacillaceae</taxon>
        <taxon>Parageobacillus</taxon>
    </lineage>
</organism>
<evidence type="ECO:0000313" key="2">
    <source>
        <dbReference type="Proteomes" id="UP000093052"/>
    </source>
</evidence>
<dbReference type="AlphaFoldDB" id="A0AAN1D6J5"/>
<name>A0AAN1D6J5_PARTM</name>
<dbReference type="EMBL" id="CP016622">
    <property type="protein sequence ID" value="ANZ30075.1"/>
    <property type="molecule type" value="Genomic_DNA"/>
</dbReference>
<sequence>MTKKCANGERAGCANSPFVLAKRLIEQIILFLIETNNILKIKEMFLNEVGAGQYGSGGSKKITFFLN</sequence>
<dbReference type="KEGG" id="ptl:AOT13_08235"/>
<accession>A0AAN1D6J5</accession>
<keyword evidence="2" id="KW-1185">Reference proteome</keyword>
<reference evidence="2" key="1">
    <citation type="journal article" date="2016" name="Genome Announc.">
        <title>Complete Genome Sequence of Geobacillus thermoglucosidasius NCIMB 11955, the Progenitor of a Bioethanol Production Strain.</title>
        <authorList>
            <person name="Sheng L."/>
            <person name="Zhang Y."/>
            <person name="Minton N.P."/>
        </authorList>
    </citation>
    <scope>NUCLEOTIDE SEQUENCE [LARGE SCALE GENOMIC DNA]</scope>
    <source>
        <strain evidence="2">NCIMB 11955</strain>
    </source>
</reference>